<evidence type="ECO:0000313" key="7">
    <source>
        <dbReference type="EMBL" id="MBF8377317.1"/>
    </source>
</evidence>
<dbReference type="Pfam" id="PF03649">
    <property type="entry name" value="UPF0014"/>
    <property type="match status" value="1"/>
</dbReference>
<feature type="transmembrane region" description="Helical" evidence="6">
    <location>
        <begin position="214"/>
        <end position="236"/>
    </location>
</feature>
<feature type="transmembrane region" description="Helical" evidence="6">
    <location>
        <begin position="117"/>
        <end position="138"/>
    </location>
</feature>
<gene>
    <name evidence="7" type="primary">fetB</name>
    <name evidence="7" type="ORF">IW967_05455</name>
</gene>
<feature type="transmembrane region" description="Helical" evidence="6">
    <location>
        <begin position="55"/>
        <end position="74"/>
    </location>
</feature>
<dbReference type="RefSeq" id="WP_195867324.1">
    <property type="nucleotide sequence ID" value="NZ_JADPKZ010000035.1"/>
</dbReference>
<keyword evidence="3 6" id="KW-0812">Transmembrane</keyword>
<comment type="caution">
    <text evidence="7">The sequence shown here is derived from an EMBL/GenBank/DDBJ whole genome shotgun (WGS) entry which is preliminary data.</text>
</comment>
<evidence type="ECO:0000256" key="2">
    <source>
        <dbReference type="ARBA" id="ARBA00005268"/>
    </source>
</evidence>
<evidence type="ECO:0000313" key="8">
    <source>
        <dbReference type="Proteomes" id="UP000642910"/>
    </source>
</evidence>
<accession>A0ABS0F207</accession>
<name>A0ABS0F207_9BACL</name>
<evidence type="ECO:0000256" key="3">
    <source>
        <dbReference type="ARBA" id="ARBA00022692"/>
    </source>
</evidence>
<proteinExistence type="inferred from homology"/>
<keyword evidence="5 6" id="KW-0472">Membrane</keyword>
<protein>
    <submittedName>
        <fullName evidence="7">Iron export ABC transporter permease subunit FetB</fullName>
    </submittedName>
</protein>
<comment type="similarity">
    <text evidence="2">Belongs to the UPF0014 family.</text>
</comment>
<feature type="transmembrane region" description="Helical" evidence="6">
    <location>
        <begin position="6"/>
        <end position="24"/>
    </location>
</feature>
<keyword evidence="4 6" id="KW-1133">Transmembrane helix</keyword>
<evidence type="ECO:0000256" key="6">
    <source>
        <dbReference type="SAM" id="Phobius"/>
    </source>
</evidence>
<dbReference type="PANTHER" id="PTHR30028:SF0">
    <property type="entry name" value="PROTEIN ALUMINUM SENSITIVE 3"/>
    <property type="match status" value="1"/>
</dbReference>
<evidence type="ECO:0000256" key="5">
    <source>
        <dbReference type="ARBA" id="ARBA00023136"/>
    </source>
</evidence>
<feature type="transmembrane region" description="Helical" evidence="6">
    <location>
        <begin position="86"/>
        <end position="111"/>
    </location>
</feature>
<organism evidence="7 8">
    <name type="scientific">Alicyclobacillus mali</name>
    <name type="common">ex Roth et al. 2021</name>
    <dbReference type="NCBI Taxonomy" id="1123961"/>
    <lineage>
        <taxon>Bacteria</taxon>
        <taxon>Bacillati</taxon>
        <taxon>Bacillota</taxon>
        <taxon>Bacilli</taxon>
        <taxon>Bacillales</taxon>
        <taxon>Alicyclobacillaceae</taxon>
        <taxon>Alicyclobacillus</taxon>
    </lineage>
</organism>
<reference evidence="7 8" key="1">
    <citation type="submission" date="2020-11" db="EMBL/GenBank/DDBJ databases">
        <title>Genomic insight of Alicyclobacillus mali FL 18 reveals a new arsenic-resistant strain, with potential in environmental biotechnology.</title>
        <authorList>
            <person name="Fiorentino G."/>
            <person name="Gallo G."/>
            <person name="Aulitto M."/>
        </authorList>
    </citation>
    <scope>NUCLEOTIDE SEQUENCE [LARGE SCALE GENOMIC DNA]</scope>
    <source>
        <strain evidence="7 8">FL 18</strain>
    </source>
</reference>
<keyword evidence="8" id="KW-1185">Reference proteome</keyword>
<evidence type="ECO:0000256" key="4">
    <source>
        <dbReference type="ARBA" id="ARBA00022989"/>
    </source>
</evidence>
<feature type="transmembrane region" description="Helical" evidence="6">
    <location>
        <begin position="31"/>
        <end position="49"/>
    </location>
</feature>
<sequence length="252" mass="27328">MSYASLSFTVLFVALSIALSLWLRLGVARDIVMAAVRATVQLIVIGYILKFVFASHRLIFILLMVALIIAVAAWNARGRAKGIPGAFWRIALGLVVTEVLTQVVLVGFGVIPFQARYVITTSGMIVGNSMVAAGLLMNRLRREVESGRGEIMAILALGGTPRQAIYPRLVQAIRAGMIPTIDSTKTTGLVQLPGMMTGQIIAGQDPVQAVRYQLMILFCILAGSAVTSIVIGFLTYPTLFTRYQQLREDVLT</sequence>
<dbReference type="PANTHER" id="PTHR30028">
    <property type="entry name" value="UPF0014 INNER MEMBRANE PROTEIN YBBM-RELATED"/>
    <property type="match status" value="1"/>
</dbReference>
<dbReference type="InterPro" id="IPR005226">
    <property type="entry name" value="UPF0014_fam"/>
</dbReference>
<comment type="subcellular location">
    <subcellularLocation>
        <location evidence="1">Membrane</location>
        <topology evidence="1">Multi-pass membrane protein</topology>
    </subcellularLocation>
</comment>
<dbReference type="EMBL" id="JADPKZ010000035">
    <property type="protein sequence ID" value="MBF8377317.1"/>
    <property type="molecule type" value="Genomic_DNA"/>
</dbReference>
<dbReference type="Proteomes" id="UP000642910">
    <property type="component" value="Unassembled WGS sequence"/>
</dbReference>
<evidence type="ECO:0000256" key="1">
    <source>
        <dbReference type="ARBA" id="ARBA00004141"/>
    </source>
</evidence>